<sequence>MNKKARIEKVVSQLPSTLEKNTIYYVRVGNGFEIYVTNDSGFIVAYPSNYWNRSELPDYRDYGLGKINLQSLTDVNTYATRYTGFYSINESVHAPFQYGTVIKMLRDGSEGGEIAVSTYGGQFAFREYVGGTYSQWYYTWHSGNFNPNDKIDKGNTNFQVVIDNGSRKSLNEFVTSSGLNNLRLNWVGGNLVATVNNSEFTLWNNDNFNPNTKVSKSGDTMTGGLTIDSEDSINSNDLGILPQNTKLFLANNDSRYGTVFWVEGTGKGYIQQQRSDGNPTSYDLLLQPLGGILYYGDSEVAKVDWVNTNFIRKTHPVNNITQANIDSWVTYGYLDNVLTDYAHKADANIFTKVNTFELSPIVPTGSNGSHAVNVAQLFEVASTQAVETINSKFITEIMNTTFAAFDTAGMGYPTILTVIAKSDGELRVEELKDGRSLKVRNVSSGNVEVIVNGGNSTIVSANEWAEYQSDGTGDITVTSPAGCYII</sequence>
<gene>
    <name evidence="1" type="ORF">ACFQO9_11370</name>
</gene>
<protein>
    <submittedName>
        <fullName evidence="1">Uncharacterized protein</fullName>
    </submittedName>
</protein>
<organism evidence="1 2">
    <name type="scientific">Chryseobacterium zhengzhouense</name>
    <dbReference type="NCBI Taxonomy" id="1636086"/>
    <lineage>
        <taxon>Bacteria</taxon>
        <taxon>Pseudomonadati</taxon>
        <taxon>Bacteroidota</taxon>
        <taxon>Flavobacteriia</taxon>
        <taxon>Flavobacteriales</taxon>
        <taxon>Weeksellaceae</taxon>
        <taxon>Chryseobacterium group</taxon>
        <taxon>Chryseobacterium</taxon>
    </lineage>
</organism>
<reference evidence="2" key="1">
    <citation type="journal article" date="2019" name="Int. J. Syst. Evol. Microbiol.">
        <title>The Global Catalogue of Microorganisms (GCM) 10K type strain sequencing project: providing services to taxonomists for standard genome sequencing and annotation.</title>
        <authorList>
            <consortium name="The Broad Institute Genomics Platform"/>
            <consortium name="The Broad Institute Genome Sequencing Center for Infectious Disease"/>
            <person name="Wu L."/>
            <person name="Ma J."/>
        </authorList>
    </citation>
    <scope>NUCLEOTIDE SEQUENCE [LARGE SCALE GENOMIC DNA]</scope>
    <source>
        <strain evidence="2">CCUG 54781</strain>
    </source>
</reference>
<evidence type="ECO:0000313" key="2">
    <source>
        <dbReference type="Proteomes" id="UP001596550"/>
    </source>
</evidence>
<comment type="caution">
    <text evidence="1">The sequence shown here is derived from an EMBL/GenBank/DDBJ whole genome shotgun (WGS) entry which is preliminary data.</text>
</comment>
<dbReference type="RefSeq" id="WP_378178616.1">
    <property type="nucleotide sequence ID" value="NZ_JBHTCR010000004.1"/>
</dbReference>
<evidence type="ECO:0000313" key="1">
    <source>
        <dbReference type="EMBL" id="MFC7347317.1"/>
    </source>
</evidence>
<proteinExistence type="predicted"/>
<name>A0ABW2LXI6_9FLAO</name>
<keyword evidence="2" id="KW-1185">Reference proteome</keyword>
<dbReference type="EMBL" id="JBHTCR010000004">
    <property type="protein sequence ID" value="MFC7347317.1"/>
    <property type="molecule type" value="Genomic_DNA"/>
</dbReference>
<dbReference type="Proteomes" id="UP001596550">
    <property type="component" value="Unassembled WGS sequence"/>
</dbReference>
<accession>A0ABW2LXI6</accession>